<dbReference type="Proteomes" id="UP000789396">
    <property type="component" value="Unassembled WGS sequence"/>
</dbReference>
<evidence type="ECO:0000313" key="2">
    <source>
        <dbReference type="Proteomes" id="UP000789396"/>
    </source>
</evidence>
<feature type="non-terminal residue" evidence="1">
    <location>
        <position position="1"/>
    </location>
</feature>
<gene>
    <name evidence="1" type="ORF">RFULGI_LOCUS1767</name>
</gene>
<evidence type="ECO:0000313" key="1">
    <source>
        <dbReference type="EMBL" id="CAG8486122.1"/>
    </source>
</evidence>
<keyword evidence="2" id="KW-1185">Reference proteome</keyword>
<comment type="caution">
    <text evidence="1">The sequence shown here is derived from an EMBL/GenBank/DDBJ whole genome shotgun (WGS) entry which is preliminary data.</text>
</comment>
<accession>A0A9N8ZAX1</accession>
<dbReference type="AlphaFoldDB" id="A0A9N8ZAX1"/>
<dbReference type="OrthoDB" id="2481384at2759"/>
<organism evidence="1 2">
    <name type="scientific">Racocetra fulgida</name>
    <dbReference type="NCBI Taxonomy" id="60492"/>
    <lineage>
        <taxon>Eukaryota</taxon>
        <taxon>Fungi</taxon>
        <taxon>Fungi incertae sedis</taxon>
        <taxon>Mucoromycota</taxon>
        <taxon>Glomeromycotina</taxon>
        <taxon>Glomeromycetes</taxon>
        <taxon>Diversisporales</taxon>
        <taxon>Gigasporaceae</taxon>
        <taxon>Racocetra</taxon>
    </lineage>
</organism>
<sequence>DILSEIIISENTAPEDITLPADTITATQDNYNQALYEFHAMQVKRVHEKVVQNDETY</sequence>
<proteinExistence type="predicted"/>
<protein>
    <submittedName>
        <fullName evidence="1">12709_t:CDS:1</fullName>
    </submittedName>
</protein>
<dbReference type="EMBL" id="CAJVPZ010001178">
    <property type="protein sequence ID" value="CAG8486122.1"/>
    <property type="molecule type" value="Genomic_DNA"/>
</dbReference>
<reference evidence="1" key="1">
    <citation type="submission" date="2021-06" db="EMBL/GenBank/DDBJ databases">
        <authorList>
            <person name="Kallberg Y."/>
            <person name="Tangrot J."/>
            <person name="Rosling A."/>
        </authorList>
    </citation>
    <scope>NUCLEOTIDE SEQUENCE</scope>
    <source>
        <strain evidence="1">IN212</strain>
    </source>
</reference>
<name>A0A9N8ZAX1_9GLOM</name>